<sequence length="255" mass="29665">MEETSKIATLGTVPQLELEADEENAHRLSQLWLVGKVLSPKIVKKNIVQSIIRHVWFTDEEVRVDHLHPNVFLFCLKSVLDRNRIWRKRPWSINGAHLVLREWRPDSSFEEINFHLSTFWIQIHGLPLQYMTRENALKIRGLFPTVLQCEYTSRTNIIGMKYMRLQVEVDTSKPLLKGFFQKVGNGGSWIKFAYERLAEFCYNCGKLEHGKGICTEPPSAEQSSEENSYGPWMRAKATASTAINDRNYLRRMELP</sequence>
<reference evidence="4" key="1">
    <citation type="submission" date="2025-08" db="UniProtKB">
        <authorList>
            <consortium name="RefSeq"/>
        </authorList>
    </citation>
    <scope>IDENTIFICATION</scope>
    <source>
        <tissue evidence="4">Seedling</tissue>
    </source>
</reference>
<evidence type="ECO:0000313" key="3">
    <source>
        <dbReference type="Proteomes" id="UP001652623"/>
    </source>
</evidence>
<evidence type="ECO:0000313" key="4">
    <source>
        <dbReference type="RefSeq" id="XP_060673331.1"/>
    </source>
</evidence>
<proteinExistence type="predicted"/>
<dbReference type="PANTHER" id="PTHR31286:SF178">
    <property type="entry name" value="DUF4283 DOMAIN-CONTAINING PROTEIN"/>
    <property type="match status" value="1"/>
</dbReference>
<dbReference type="Pfam" id="PF14392">
    <property type="entry name" value="zf-CCHC_4"/>
    <property type="match status" value="1"/>
</dbReference>
<keyword evidence="3" id="KW-1185">Reference proteome</keyword>
<feature type="domain" description="Zinc knuckle CX2CX4HX4C" evidence="2">
    <location>
        <begin position="169"/>
        <end position="214"/>
    </location>
</feature>
<feature type="domain" description="DUF4283" evidence="1">
    <location>
        <begin position="31"/>
        <end position="111"/>
    </location>
</feature>
<organism evidence="3 4">
    <name type="scientific">Ziziphus jujuba</name>
    <name type="common">Chinese jujube</name>
    <name type="synonym">Ziziphus sativa</name>
    <dbReference type="NCBI Taxonomy" id="326968"/>
    <lineage>
        <taxon>Eukaryota</taxon>
        <taxon>Viridiplantae</taxon>
        <taxon>Streptophyta</taxon>
        <taxon>Embryophyta</taxon>
        <taxon>Tracheophyta</taxon>
        <taxon>Spermatophyta</taxon>
        <taxon>Magnoliopsida</taxon>
        <taxon>eudicotyledons</taxon>
        <taxon>Gunneridae</taxon>
        <taxon>Pentapetalae</taxon>
        <taxon>rosids</taxon>
        <taxon>fabids</taxon>
        <taxon>Rosales</taxon>
        <taxon>Rhamnaceae</taxon>
        <taxon>Paliureae</taxon>
        <taxon>Ziziphus</taxon>
    </lineage>
</organism>
<dbReference type="InterPro" id="IPR025558">
    <property type="entry name" value="DUF4283"/>
</dbReference>
<name>A0ABM4A9C5_ZIZJJ</name>
<dbReference type="InterPro" id="IPR025836">
    <property type="entry name" value="Zn_knuckle_CX2CX4HX4C"/>
</dbReference>
<dbReference type="Pfam" id="PF14111">
    <property type="entry name" value="DUF4283"/>
    <property type="match status" value="1"/>
</dbReference>
<dbReference type="Proteomes" id="UP001652623">
    <property type="component" value="Chromosome 5"/>
</dbReference>
<dbReference type="GeneID" id="132803803"/>
<accession>A0ABM4A9C5</accession>
<dbReference type="InterPro" id="IPR040256">
    <property type="entry name" value="At4g02000-like"/>
</dbReference>
<protein>
    <submittedName>
        <fullName evidence="4">Uncharacterized protein LOC132803803</fullName>
    </submittedName>
</protein>
<evidence type="ECO:0000259" key="1">
    <source>
        <dbReference type="Pfam" id="PF14111"/>
    </source>
</evidence>
<dbReference type="RefSeq" id="XP_060673331.1">
    <property type="nucleotide sequence ID" value="XM_060817348.1"/>
</dbReference>
<gene>
    <name evidence="4" type="primary">LOC132803803</name>
</gene>
<evidence type="ECO:0000259" key="2">
    <source>
        <dbReference type="Pfam" id="PF14392"/>
    </source>
</evidence>
<dbReference type="PANTHER" id="PTHR31286">
    <property type="entry name" value="GLYCINE-RICH CELL WALL STRUCTURAL PROTEIN 1.8-LIKE"/>
    <property type="match status" value="1"/>
</dbReference>